<evidence type="ECO:0000256" key="2">
    <source>
        <dbReference type="SAM" id="Phobius"/>
    </source>
</evidence>
<evidence type="ECO:0000313" key="5">
    <source>
        <dbReference type="Proteomes" id="UP000681027"/>
    </source>
</evidence>
<evidence type="ECO:0000259" key="3">
    <source>
        <dbReference type="SMART" id="SM00854"/>
    </source>
</evidence>
<comment type="caution">
    <text evidence="4">The sequence shown here is derived from an EMBL/GenBank/DDBJ whole genome shotgun (WGS) entry which is preliminary data.</text>
</comment>
<comment type="similarity">
    <text evidence="1">Belongs to the CapA family.</text>
</comment>
<dbReference type="Gene3D" id="3.60.21.10">
    <property type="match status" value="1"/>
</dbReference>
<dbReference type="InterPro" id="IPR019079">
    <property type="entry name" value="Capsule_synth_CapA"/>
</dbReference>
<keyword evidence="5" id="KW-1185">Reference proteome</keyword>
<keyword evidence="2" id="KW-0812">Transmembrane</keyword>
<evidence type="ECO:0000256" key="1">
    <source>
        <dbReference type="ARBA" id="ARBA00005662"/>
    </source>
</evidence>
<dbReference type="EMBL" id="JAGYPM010000002">
    <property type="protein sequence ID" value="MBS4190477.1"/>
    <property type="molecule type" value="Genomic_DNA"/>
</dbReference>
<dbReference type="PANTHER" id="PTHR33393">
    <property type="entry name" value="POLYGLUTAMINE SYNTHESIS ACCESSORY PROTEIN RV0574C-RELATED"/>
    <property type="match status" value="1"/>
</dbReference>
<protein>
    <submittedName>
        <fullName evidence="4">CapA family protein</fullName>
    </submittedName>
</protein>
<evidence type="ECO:0000313" key="4">
    <source>
        <dbReference type="EMBL" id="MBS4190477.1"/>
    </source>
</evidence>
<keyword evidence="2" id="KW-0472">Membrane</keyword>
<feature type="transmembrane region" description="Helical" evidence="2">
    <location>
        <begin position="25"/>
        <end position="44"/>
    </location>
</feature>
<gene>
    <name evidence="4" type="ORF">KHA94_09770</name>
</gene>
<dbReference type="InterPro" id="IPR029052">
    <property type="entry name" value="Metallo-depent_PP-like"/>
</dbReference>
<name>A0ABS5NRR0_9BACI</name>
<accession>A0ABS5NRR0</accession>
<feature type="domain" description="Capsule synthesis protein CapA" evidence="3">
    <location>
        <begin position="61"/>
        <end position="307"/>
    </location>
</feature>
<dbReference type="SMART" id="SM00854">
    <property type="entry name" value="PGA_cap"/>
    <property type="match status" value="1"/>
</dbReference>
<dbReference type="RefSeq" id="WP_213101923.1">
    <property type="nucleotide sequence ID" value="NZ_JAGYPM010000002.1"/>
</dbReference>
<dbReference type="PANTHER" id="PTHR33393:SF13">
    <property type="entry name" value="PGA BIOSYNTHESIS PROTEIN CAPA"/>
    <property type="match status" value="1"/>
</dbReference>
<dbReference type="Proteomes" id="UP000681027">
    <property type="component" value="Unassembled WGS sequence"/>
</dbReference>
<sequence length="398" mass="45130">MKRNLNFKEKLLIFIKKTKYKNLKYAAIITPILILSLVITTWMGRTEEVENVEPLKDQKLTMTMVGDVMLGRHVEEVIKQHGADYLFRYVKPYFDNSEYVSGNLATPILKDEVSNYSEADKSIHLHTDSSAIQAVKNAGFTVMNLANNHVMDYKEKGLLDTLDTFESSNMDYVGAGKNRKDAKEQINYQDVNGVRVATLGFTDEFVSGDIATKEQGGVLSANPDVFFEMIAKAKDPKQGNADLVVVNVHWGQEYDTDTSPRQKALAKAMVDAGADIIIGHHPHVLQSFDIYKQGVIFYSLGNFVFDQGWTRTKDTAMVQYNLEDNGKATIDVVPLQIEEATPRPATGYLEKERIYRQLTKETTENVLWSEKEDKLQIIVNHKHVIDHMKKREQNEEGS</sequence>
<dbReference type="InterPro" id="IPR052169">
    <property type="entry name" value="CW_Biosynth-Accessory"/>
</dbReference>
<dbReference type="SUPFAM" id="SSF56300">
    <property type="entry name" value="Metallo-dependent phosphatases"/>
    <property type="match status" value="1"/>
</dbReference>
<keyword evidence="2" id="KW-1133">Transmembrane helix</keyword>
<proteinExistence type="inferred from homology"/>
<dbReference type="CDD" id="cd07381">
    <property type="entry name" value="MPP_CapA"/>
    <property type="match status" value="1"/>
</dbReference>
<organism evidence="4 5">
    <name type="scientific">Cytobacillus citreus</name>
    <dbReference type="NCBI Taxonomy" id="2833586"/>
    <lineage>
        <taxon>Bacteria</taxon>
        <taxon>Bacillati</taxon>
        <taxon>Bacillota</taxon>
        <taxon>Bacilli</taxon>
        <taxon>Bacillales</taxon>
        <taxon>Bacillaceae</taxon>
        <taxon>Cytobacillus</taxon>
    </lineage>
</organism>
<dbReference type="Pfam" id="PF09587">
    <property type="entry name" value="PGA_cap"/>
    <property type="match status" value="1"/>
</dbReference>
<reference evidence="4 5" key="1">
    <citation type="submission" date="2021-05" db="EMBL/GenBank/DDBJ databases">
        <title>Novel Bacillus species.</title>
        <authorList>
            <person name="Liu G."/>
        </authorList>
    </citation>
    <scope>NUCLEOTIDE SEQUENCE [LARGE SCALE GENOMIC DNA]</scope>
    <source>
        <strain evidence="4 5">FJAT-49705</strain>
    </source>
</reference>